<reference evidence="1" key="1">
    <citation type="submission" date="2019-03" db="EMBL/GenBank/DDBJ databases">
        <authorList>
            <person name="Hao L."/>
        </authorList>
    </citation>
    <scope>NUCLEOTIDE SEQUENCE</scope>
</reference>
<dbReference type="AlphaFoldDB" id="A0A485LXK8"/>
<name>A0A485LXK8_9ZZZZ</name>
<sequence length="56" mass="6270">MGIQVRASVTPDVNVPEVSREIQNRIKERILEVTGITVNTVKISVENISLNKPRVE</sequence>
<dbReference type="Pfam" id="PF03780">
    <property type="entry name" value="Asp23"/>
    <property type="match status" value="1"/>
</dbReference>
<gene>
    <name evidence="1" type="ORF">SCFA_2160001</name>
</gene>
<evidence type="ECO:0000313" key="1">
    <source>
        <dbReference type="EMBL" id="VFU13412.1"/>
    </source>
</evidence>
<dbReference type="InterPro" id="IPR005531">
    <property type="entry name" value="Asp23"/>
</dbReference>
<proteinExistence type="predicted"/>
<organism evidence="1">
    <name type="scientific">anaerobic digester metagenome</name>
    <dbReference type="NCBI Taxonomy" id="1263854"/>
    <lineage>
        <taxon>unclassified sequences</taxon>
        <taxon>metagenomes</taxon>
        <taxon>ecological metagenomes</taxon>
    </lineage>
</organism>
<accession>A0A485LXK8</accession>
<dbReference type="EMBL" id="CAADRN010000131">
    <property type="protein sequence ID" value="VFU13412.1"/>
    <property type="molecule type" value="Genomic_DNA"/>
</dbReference>
<protein>
    <recommendedName>
        <fullName evidence="2">Asp23/Gls24 family envelope stress response protein</fullName>
    </recommendedName>
</protein>
<evidence type="ECO:0008006" key="2">
    <source>
        <dbReference type="Google" id="ProtNLM"/>
    </source>
</evidence>